<sequence>MDAETVAQSLDAPQVSRSRVSRGLVLIVGVILIPMALNIIFNSWGPLTHESAMRMAFATVAGQTIAILTVVVTLAMTALTRRRRQLPTFIVIALLVFGAASATMGAAADTLSSRLTIVDQVSRLNP</sequence>
<gene>
    <name evidence="2" type="ORF">RWH43_04570</name>
</gene>
<keyword evidence="3" id="KW-1185">Reference proteome</keyword>
<dbReference type="Proteomes" id="UP001256673">
    <property type="component" value="Unassembled WGS sequence"/>
</dbReference>
<accession>A0ABU3RSY6</accession>
<keyword evidence="1" id="KW-0472">Membrane</keyword>
<evidence type="ECO:0000313" key="3">
    <source>
        <dbReference type="Proteomes" id="UP001256673"/>
    </source>
</evidence>
<reference evidence="2 3" key="1">
    <citation type="submission" date="2023-09" db="EMBL/GenBank/DDBJ databases">
        <title>Microbacterium fusihabitans sp. nov., Microbacterium phycihabitans sp. nov., and Microbacterium cervinum sp. nov., isolated from dried seaweeds of beach.</title>
        <authorList>
            <person name="Lee S.D."/>
        </authorList>
    </citation>
    <scope>NUCLEOTIDE SEQUENCE [LARGE SCALE GENOMIC DNA]</scope>
    <source>
        <strain evidence="2 3">KSW2-21</strain>
    </source>
</reference>
<keyword evidence="1" id="KW-1133">Transmembrane helix</keyword>
<dbReference type="RefSeq" id="WP_316000775.1">
    <property type="nucleotide sequence ID" value="NZ_JAWDIU010000001.1"/>
</dbReference>
<evidence type="ECO:0000256" key="1">
    <source>
        <dbReference type="SAM" id="Phobius"/>
    </source>
</evidence>
<keyword evidence="1" id="KW-0812">Transmembrane</keyword>
<feature type="transmembrane region" description="Helical" evidence="1">
    <location>
        <begin position="24"/>
        <end position="44"/>
    </location>
</feature>
<evidence type="ECO:0000313" key="2">
    <source>
        <dbReference type="EMBL" id="MDU0326027.1"/>
    </source>
</evidence>
<feature type="transmembrane region" description="Helical" evidence="1">
    <location>
        <begin position="56"/>
        <end position="79"/>
    </location>
</feature>
<feature type="transmembrane region" description="Helical" evidence="1">
    <location>
        <begin position="86"/>
        <end position="108"/>
    </location>
</feature>
<protein>
    <submittedName>
        <fullName evidence="2">Uncharacterized protein</fullName>
    </submittedName>
</protein>
<proteinExistence type="predicted"/>
<dbReference type="EMBL" id="JAWDIU010000001">
    <property type="protein sequence ID" value="MDU0326027.1"/>
    <property type="molecule type" value="Genomic_DNA"/>
</dbReference>
<comment type="caution">
    <text evidence="2">The sequence shown here is derived from an EMBL/GenBank/DDBJ whole genome shotgun (WGS) entry which is preliminary data.</text>
</comment>
<name>A0ABU3RSY6_9MICO</name>
<organism evidence="2 3">
    <name type="scientific">Microbacterium algihabitans</name>
    <dbReference type="NCBI Taxonomy" id="3075992"/>
    <lineage>
        <taxon>Bacteria</taxon>
        <taxon>Bacillati</taxon>
        <taxon>Actinomycetota</taxon>
        <taxon>Actinomycetes</taxon>
        <taxon>Micrococcales</taxon>
        <taxon>Microbacteriaceae</taxon>
        <taxon>Microbacterium</taxon>
    </lineage>
</organism>